<dbReference type="HAMAP" id="MF_00612">
    <property type="entry name" value="UPF0225"/>
    <property type="match status" value="1"/>
</dbReference>
<keyword evidence="4" id="KW-1185">Reference proteome</keyword>
<accession>A0A373FK01</accession>
<dbReference type="Proteomes" id="UP000261948">
    <property type="component" value="Unassembled WGS sequence"/>
</dbReference>
<dbReference type="InterPro" id="IPR023006">
    <property type="entry name" value="YchJ-like"/>
</dbReference>
<evidence type="ECO:0000256" key="1">
    <source>
        <dbReference type="HAMAP-Rule" id="MF_00612"/>
    </source>
</evidence>
<comment type="caution">
    <text evidence="3">The sequence shown here is derived from an EMBL/GenBank/DDBJ whole genome shotgun (WGS) entry which is preliminary data.</text>
</comment>
<organism evidence="3 4">
    <name type="scientific">Comamonas testosteroni</name>
    <name type="common">Pseudomonas testosteroni</name>
    <dbReference type="NCBI Taxonomy" id="285"/>
    <lineage>
        <taxon>Bacteria</taxon>
        <taxon>Pseudomonadati</taxon>
        <taxon>Pseudomonadota</taxon>
        <taxon>Betaproteobacteria</taxon>
        <taxon>Burkholderiales</taxon>
        <taxon>Comamonadaceae</taxon>
        <taxon>Comamonas</taxon>
    </lineage>
</organism>
<dbReference type="Pfam" id="PF17775">
    <property type="entry name" value="YchJ_M-like"/>
    <property type="match status" value="1"/>
</dbReference>
<dbReference type="InterPro" id="IPR032710">
    <property type="entry name" value="NTF2-like_dom_sf"/>
</dbReference>
<dbReference type="OrthoDB" id="21421at2"/>
<comment type="similarity">
    <text evidence="1">Belongs to the UPF0225 family.</text>
</comment>
<name>A0A373FK01_COMTE</name>
<dbReference type="AlphaFoldDB" id="A0A373FK01"/>
<dbReference type="Gene3D" id="3.10.450.50">
    <property type="match status" value="1"/>
</dbReference>
<evidence type="ECO:0000259" key="2">
    <source>
        <dbReference type="Pfam" id="PF17775"/>
    </source>
</evidence>
<dbReference type="EMBL" id="QURR01000017">
    <property type="protein sequence ID" value="RGE43805.1"/>
    <property type="molecule type" value="Genomic_DNA"/>
</dbReference>
<evidence type="ECO:0000313" key="3">
    <source>
        <dbReference type="EMBL" id="RGE43805.1"/>
    </source>
</evidence>
<dbReference type="InterPro" id="IPR048469">
    <property type="entry name" value="YchJ-like_M"/>
</dbReference>
<reference evidence="3 4" key="1">
    <citation type="submission" date="2018-08" db="EMBL/GenBank/DDBJ databases">
        <title>Comamonas testosteroni strain SWCO2.</title>
        <authorList>
            <person name="Jiang N."/>
            <person name="Zhang X.Z."/>
        </authorList>
    </citation>
    <scope>NUCLEOTIDE SEQUENCE [LARGE SCALE GENOMIC DNA]</scope>
    <source>
        <strain evidence="3 4">SWCO2</strain>
    </source>
</reference>
<evidence type="ECO:0000313" key="4">
    <source>
        <dbReference type="Proteomes" id="UP000261948"/>
    </source>
</evidence>
<dbReference type="SUPFAM" id="SSF54427">
    <property type="entry name" value="NTF2-like"/>
    <property type="match status" value="1"/>
</dbReference>
<gene>
    <name evidence="3" type="ORF">DZC30_14360</name>
</gene>
<sequence length="137" mass="15754">MSSKSQTLDCPCGKTSAKGKPLAYADCCGRYIDDWDDQPAPDARALMRSRYTAFVREDARYLQATWHASQRPQELDFDAGTKWLGLEVKDFKTTGGDRAEVEFVARYRVAGRAVRLHERSRFVREAGRWYYVDGEQF</sequence>
<protein>
    <recommendedName>
        <fullName evidence="1">UPF0225 protein DZC30_14360</fullName>
    </recommendedName>
</protein>
<feature type="domain" description="YchJ-like middle NTF2-like" evidence="2">
    <location>
        <begin position="43"/>
        <end position="134"/>
    </location>
</feature>
<proteinExistence type="inferred from homology"/>